<evidence type="ECO:0000256" key="2">
    <source>
        <dbReference type="ARBA" id="ARBA00009812"/>
    </source>
</evidence>
<dbReference type="SMART" id="SM00409">
    <property type="entry name" value="IG"/>
    <property type="match status" value="6"/>
</dbReference>
<keyword evidence="14" id="KW-0812">Transmembrane</keyword>
<name>A0A672GBE2_SALFA</name>
<feature type="domain" description="Ig-like" evidence="16">
    <location>
        <begin position="391"/>
        <end position="476"/>
    </location>
</feature>
<evidence type="ECO:0000259" key="16">
    <source>
        <dbReference type="PROSITE" id="PS50835"/>
    </source>
</evidence>
<evidence type="ECO:0000256" key="15">
    <source>
        <dbReference type="SAM" id="SignalP"/>
    </source>
</evidence>
<evidence type="ECO:0000259" key="17">
    <source>
        <dbReference type="PROSITE" id="PS50853"/>
    </source>
</evidence>
<comment type="subcellular location">
    <subcellularLocation>
        <location evidence="1">Cell membrane</location>
        <topology evidence="1">Lipid-anchor</topology>
        <topology evidence="1">GPI-anchor</topology>
    </subcellularLocation>
</comment>
<evidence type="ECO:0000256" key="4">
    <source>
        <dbReference type="ARBA" id="ARBA00022622"/>
    </source>
</evidence>
<evidence type="ECO:0000313" key="19">
    <source>
        <dbReference type="Proteomes" id="UP000472267"/>
    </source>
</evidence>
<dbReference type="PROSITE" id="PS50853">
    <property type="entry name" value="FN3"/>
    <property type="match status" value="2"/>
</dbReference>
<feature type="domain" description="Ig-like" evidence="16">
    <location>
        <begin position="130"/>
        <end position="213"/>
    </location>
</feature>
<dbReference type="CDD" id="cd00063">
    <property type="entry name" value="FN3"/>
    <property type="match status" value="1"/>
</dbReference>
<dbReference type="FunFam" id="2.60.40.10:FF:000005">
    <property type="entry name" value="Neuronal cell adhesion molecule"/>
    <property type="match status" value="1"/>
</dbReference>
<dbReference type="GO" id="GO:0007420">
    <property type="term" value="P:brain development"/>
    <property type="evidence" value="ECO:0007669"/>
    <property type="project" value="TreeGrafter"/>
</dbReference>
<reference evidence="18" key="2">
    <citation type="submission" date="2025-08" db="UniProtKB">
        <authorList>
            <consortium name="Ensembl"/>
        </authorList>
    </citation>
    <scope>IDENTIFICATION</scope>
</reference>
<evidence type="ECO:0000256" key="7">
    <source>
        <dbReference type="ARBA" id="ARBA00022889"/>
    </source>
</evidence>
<evidence type="ECO:0000256" key="9">
    <source>
        <dbReference type="ARBA" id="ARBA00023157"/>
    </source>
</evidence>
<keyword evidence="5 15" id="KW-0732">Signal</keyword>
<evidence type="ECO:0000313" key="18">
    <source>
        <dbReference type="Ensembl" id="ENSSFAP00005008499.1"/>
    </source>
</evidence>
<keyword evidence="7" id="KW-0130">Cell adhesion</keyword>
<dbReference type="GO" id="GO:0030424">
    <property type="term" value="C:axon"/>
    <property type="evidence" value="ECO:0007669"/>
    <property type="project" value="TreeGrafter"/>
</dbReference>
<dbReference type="FunFam" id="2.60.40.10:FF:000035">
    <property type="entry name" value="Contactin 1"/>
    <property type="match status" value="1"/>
</dbReference>
<dbReference type="Pfam" id="PF07679">
    <property type="entry name" value="I-set"/>
    <property type="match status" value="3"/>
</dbReference>
<dbReference type="FunFam" id="2.60.40.10:FF:000044">
    <property type="entry name" value="Contactin 1"/>
    <property type="match status" value="1"/>
</dbReference>
<dbReference type="InterPro" id="IPR036179">
    <property type="entry name" value="Ig-like_dom_sf"/>
</dbReference>
<feature type="transmembrane region" description="Helical" evidence="14">
    <location>
        <begin position="804"/>
        <end position="830"/>
    </location>
</feature>
<feature type="domain" description="Fibronectin type-III" evidence="17">
    <location>
        <begin position="591"/>
        <end position="689"/>
    </location>
</feature>
<dbReference type="FunFam" id="2.60.40.10:FF:000052">
    <property type="entry name" value="Contactin 1"/>
    <property type="match status" value="1"/>
</dbReference>
<evidence type="ECO:0000256" key="8">
    <source>
        <dbReference type="ARBA" id="ARBA00023136"/>
    </source>
</evidence>
<keyword evidence="12" id="KW-0393">Immunoglobulin domain</keyword>
<dbReference type="InterPro" id="IPR013783">
    <property type="entry name" value="Ig-like_fold"/>
</dbReference>
<organism evidence="18 19">
    <name type="scientific">Salarias fasciatus</name>
    <name type="common">Jewelled blenny</name>
    <name type="synonym">Blennius fasciatus</name>
    <dbReference type="NCBI Taxonomy" id="181472"/>
    <lineage>
        <taxon>Eukaryota</taxon>
        <taxon>Metazoa</taxon>
        <taxon>Chordata</taxon>
        <taxon>Craniata</taxon>
        <taxon>Vertebrata</taxon>
        <taxon>Euteleostomi</taxon>
        <taxon>Actinopterygii</taxon>
        <taxon>Neopterygii</taxon>
        <taxon>Teleostei</taxon>
        <taxon>Neoteleostei</taxon>
        <taxon>Acanthomorphata</taxon>
        <taxon>Ovalentaria</taxon>
        <taxon>Blenniimorphae</taxon>
        <taxon>Blenniiformes</taxon>
        <taxon>Blennioidei</taxon>
        <taxon>Blenniidae</taxon>
        <taxon>Salariinae</taxon>
        <taxon>Salarias</taxon>
    </lineage>
</organism>
<evidence type="ECO:0000256" key="10">
    <source>
        <dbReference type="ARBA" id="ARBA00023180"/>
    </source>
</evidence>
<evidence type="ECO:0000256" key="12">
    <source>
        <dbReference type="ARBA" id="ARBA00023319"/>
    </source>
</evidence>
<dbReference type="FunFam" id="2.60.40.10:FF:000004">
    <property type="entry name" value="DCC isoform 1"/>
    <property type="match status" value="2"/>
</dbReference>
<keyword evidence="19" id="KW-1185">Reference proteome</keyword>
<keyword evidence="8 14" id="KW-0472">Membrane</keyword>
<protein>
    <recommendedName>
        <fullName evidence="13">Contactin-5</fullName>
    </recommendedName>
</protein>
<evidence type="ECO:0000256" key="3">
    <source>
        <dbReference type="ARBA" id="ARBA00022475"/>
    </source>
</evidence>
<dbReference type="FunFam" id="2.60.40.10:FF:000047">
    <property type="entry name" value="Contactin 1"/>
    <property type="match status" value="1"/>
</dbReference>
<evidence type="ECO:0000256" key="5">
    <source>
        <dbReference type="ARBA" id="ARBA00022729"/>
    </source>
</evidence>
<dbReference type="GO" id="GO:0098632">
    <property type="term" value="F:cell-cell adhesion mediator activity"/>
    <property type="evidence" value="ECO:0007669"/>
    <property type="project" value="TreeGrafter"/>
</dbReference>
<dbReference type="FunFam" id="2.60.40.10:FF:000064">
    <property type="entry name" value="Contactin 1"/>
    <property type="match status" value="1"/>
</dbReference>
<dbReference type="InterPro" id="IPR003599">
    <property type="entry name" value="Ig_sub"/>
</dbReference>
<feature type="chain" id="PRO_5025507098" description="Contactin-5" evidence="15">
    <location>
        <begin position="26"/>
        <end position="834"/>
    </location>
</feature>
<dbReference type="InterPro" id="IPR003598">
    <property type="entry name" value="Ig_sub2"/>
</dbReference>
<keyword evidence="9" id="KW-1015">Disulfide bond</keyword>
<evidence type="ECO:0000256" key="6">
    <source>
        <dbReference type="ARBA" id="ARBA00022737"/>
    </source>
</evidence>
<dbReference type="Proteomes" id="UP000472267">
    <property type="component" value="Chromosome 14"/>
</dbReference>
<dbReference type="Ensembl" id="ENSSFAT00005008913.1">
    <property type="protein sequence ID" value="ENSSFAP00005008499.1"/>
    <property type="gene ID" value="ENSSFAG00005003638.1"/>
</dbReference>
<dbReference type="GO" id="GO:0098552">
    <property type="term" value="C:side of membrane"/>
    <property type="evidence" value="ECO:0007669"/>
    <property type="project" value="UniProtKB-KW"/>
</dbReference>
<evidence type="ECO:0000256" key="11">
    <source>
        <dbReference type="ARBA" id="ARBA00023288"/>
    </source>
</evidence>
<feature type="signal peptide" evidence="15">
    <location>
        <begin position="1"/>
        <end position="25"/>
    </location>
</feature>
<feature type="domain" description="Fibronectin type-III" evidence="17">
    <location>
        <begin position="768"/>
        <end position="834"/>
    </location>
</feature>
<keyword evidence="11" id="KW-0449">Lipoprotein</keyword>
<feature type="domain" description="Ig-like" evidence="16">
    <location>
        <begin position="483"/>
        <end position="584"/>
    </location>
</feature>
<dbReference type="InterPro" id="IPR003961">
    <property type="entry name" value="FN3_dom"/>
</dbReference>
<dbReference type="PANTHER" id="PTHR44170">
    <property type="entry name" value="PROTEIN SIDEKICK"/>
    <property type="match status" value="1"/>
</dbReference>
<dbReference type="Pfam" id="PF13927">
    <property type="entry name" value="Ig_3"/>
    <property type="match status" value="3"/>
</dbReference>
<feature type="domain" description="Ig-like" evidence="16">
    <location>
        <begin position="315"/>
        <end position="385"/>
    </location>
</feature>
<feature type="domain" description="Ig-like" evidence="16">
    <location>
        <begin position="36"/>
        <end position="115"/>
    </location>
</feature>
<dbReference type="InterPro" id="IPR036116">
    <property type="entry name" value="FN3_sf"/>
</dbReference>
<sequence>ELSGAPVVIIAIILVFISFSRLTESEEFGPVFIQEPDDVIFPLDSDEKKVVMHCEARGNPPPTYSWHINGTEVDPEADYRYSFIDGNLVITNASEMIDYGKYQCKAENSFGTVLSRDALLQFAYLAAFSPKARGGVSVREGQGVVLMCTPPPHSPEIIYSWVFNEFPSFVAEDSRRFISQDTGNLYISKAQPSDVGSYICLVKNPVTNARVLSVMGEYEPKIEVHFPTSVLAAKGVTVRLECFALGNPVPTITWRKINGNIPKKARLRKSQAVLEIPNIQLEDSGTYECKAENPRGGTAFKGHLQVYSESWMDSGEKLQWECKATGRPRPTYRWLRNGLPLTSQGRLEILNGELTVHKVQQADSGMYQCVAENKYGAVYSNAELKILASAPVFIPNPIRVIATLGKDVSLECKPRASPKPRITWRRGDRRIQPNKRIMLLRNNTLKIVNSSRADEGNYVCRAENQLGSAEMTAVLSFVLAEAMRVALSPSRVEVTVGESVVLSCRATHDTSLDVAFQWFFNQKPINFQHDGGHFEYIQTVRARVRAKSSTVDLMIRSILLKHAGKYGCRAQTSADTVFAEAELLVRGPPGPPGVVIVEEITDTTATLSWTRGLDNHSPISTYNLQARSPFSLGWQTVKTDPEPVTGDMESAMAVELNPWVEYEFRVVASNGIGTGDPSAPSRGVRTKEAGEFPGAGAPVSEEFQNGEGFGYIVAFRANGTRGWKEKMVTSTFPPLTPFEVKVGVYNNKGDGPFSEVVIIHSAEGGEEPPSDVKAYSISSSEIRLTWKPPNPGPGRPRGYEVSHIFYIFALHACLPVCIIVHSLTVCDILASCIR</sequence>
<proteinExistence type="inferred from homology"/>
<evidence type="ECO:0000256" key="13">
    <source>
        <dbReference type="ARBA" id="ARBA00044127"/>
    </source>
</evidence>
<keyword evidence="14" id="KW-1133">Transmembrane helix</keyword>
<feature type="domain" description="Ig-like" evidence="16">
    <location>
        <begin position="220"/>
        <end position="305"/>
    </location>
</feature>
<evidence type="ECO:0000256" key="14">
    <source>
        <dbReference type="SAM" id="Phobius"/>
    </source>
</evidence>
<keyword evidence="3" id="KW-1003">Cell membrane</keyword>
<dbReference type="PROSITE" id="PS50835">
    <property type="entry name" value="IG_LIKE"/>
    <property type="match status" value="6"/>
</dbReference>
<dbReference type="Gene3D" id="2.60.40.10">
    <property type="entry name" value="Immunoglobulins"/>
    <property type="match status" value="9"/>
</dbReference>
<dbReference type="Pfam" id="PF00041">
    <property type="entry name" value="fn3"/>
    <property type="match status" value="1"/>
</dbReference>
<accession>A0A672GBE2</accession>
<dbReference type="GO" id="GO:0005886">
    <property type="term" value="C:plasma membrane"/>
    <property type="evidence" value="ECO:0007669"/>
    <property type="project" value="UniProtKB-SubCell"/>
</dbReference>
<evidence type="ECO:0000256" key="1">
    <source>
        <dbReference type="ARBA" id="ARBA00004609"/>
    </source>
</evidence>
<keyword evidence="10" id="KW-0325">Glycoprotein</keyword>
<dbReference type="InterPro" id="IPR013098">
    <property type="entry name" value="Ig_I-set"/>
</dbReference>
<dbReference type="SMART" id="SM00060">
    <property type="entry name" value="FN3"/>
    <property type="match status" value="2"/>
</dbReference>
<gene>
    <name evidence="18" type="primary">cntn5</name>
</gene>
<keyword evidence="6" id="KW-0677">Repeat</keyword>
<dbReference type="InterPro" id="IPR007110">
    <property type="entry name" value="Ig-like_dom"/>
</dbReference>
<reference evidence="18" key="3">
    <citation type="submission" date="2025-09" db="UniProtKB">
        <authorList>
            <consortium name="Ensembl"/>
        </authorList>
    </citation>
    <scope>IDENTIFICATION</scope>
</reference>
<reference evidence="18" key="1">
    <citation type="submission" date="2019-06" db="EMBL/GenBank/DDBJ databases">
        <authorList>
            <consortium name="Wellcome Sanger Institute Data Sharing"/>
        </authorList>
    </citation>
    <scope>NUCLEOTIDE SEQUENCE [LARGE SCALE GENOMIC DNA]</scope>
</reference>
<dbReference type="PANTHER" id="PTHR44170:SF17">
    <property type="entry name" value="CONTACTIN-5"/>
    <property type="match status" value="1"/>
</dbReference>
<dbReference type="SUPFAM" id="SSF49265">
    <property type="entry name" value="Fibronectin type III"/>
    <property type="match status" value="2"/>
</dbReference>
<keyword evidence="4" id="KW-0336">GPI-anchor</keyword>
<comment type="similarity">
    <text evidence="2">Belongs to the immunoglobulin superfamily. Contactin family.</text>
</comment>
<dbReference type="GO" id="GO:0007411">
    <property type="term" value="P:axon guidance"/>
    <property type="evidence" value="ECO:0007669"/>
    <property type="project" value="TreeGrafter"/>
</dbReference>
<dbReference type="AlphaFoldDB" id="A0A672GBE2"/>
<dbReference type="SMART" id="SM00408">
    <property type="entry name" value="IGc2"/>
    <property type="match status" value="6"/>
</dbReference>
<dbReference type="SUPFAM" id="SSF48726">
    <property type="entry name" value="Immunoglobulin"/>
    <property type="match status" value="6"/>
</dbReference>